<dbReference type="RefSeq" id="XP_014241917.1">
    <property type="nucleotide sequence ID" value="XM_014386431.1"/>
</dbReference>
<feature type="coiled-coil region" evidence="1">
    <location>
        <begin position="301"/>
        <end position="340"/>
    </location>
</feature>
<reference evidence="4" key="1">
    <citation type="submission" date="2022-01" db="UniProtKB">
        <authorList>
            <consortium name="EnsemblMetazoa"/>
        </authorList>
    </citation>
    <scope>IDENTIFICATION</scope>
</reference>
<proteinExistence type="predicted"/>
<feature type="region of interest" description="Disordered" evidence="2">
    <location>
        <begin position="101"/>
        <end position="126"/>
    </location>
</feature>
<feature type="transmembrane region" description="Helical" evidence="3">
    <location>
        <begin position="44"/>
        <end position="64"/>
    </location>
</feature>
<keyword evidence="1" id="KW-0175">Coiled coil</keyword>
<dbReference type="GeneID" id="106662372"/>
<feature type="compositionally biased region" description="Basic residues" evidence="2">
    <location>
        <begin position="112"/>
        <end position="123"/>
    </location>
</feature>
<accession>A0A8I6R9V0</accession>
<evidence type="ECO:0000313" key="4">
    <source>
        <dbReference type="EnsemblMetazoa" id="XP_014241917.1"/>
    </source>
</evidence>
<protein>
    <submittedName>
        <fullName evidence="4">Uncharacterized protein</fullName>
    </submittedName>
</protein>
<dbReference type="Proteomes" id="UP000494040">
    <property type="component" value="Unassembled WGS sequence"/>
</dbReference>
<dbReference type="AlphaFoldDB" id="A0A8I6R9V0"/>
<feature type="region of interest" description="Disordered" evidence="2">
    <location>
        <begin position="252"/>
        <end position="274"/>
    </location>
</feature>
<keyword evidence="3" id="KW-0812">Transmembrane</keyword>
<keyword evidence="3" id="KW-1133">Transmembrane helix</keyword>
<name>A0A8I6R9V0_CIMLE</name>
<feature type="region of interest" description="Disordered" evidence="2">
    <location>
        <begin position="567"/>
        <end position="596"/>
    </location>
</feature>
<dbReference type="EnsemblMetazoa" id="XM_014386431.1">
    <property type="protein sequence ID" value="XP_014241917.1"/>
    <property type="gene ID" value="LOC106662372"/>
</dbReference>
<evidence type="ECO:0000313" key="5">
    <source>
        <dbReference type="Proteomes" id="UP000494040"/>
    </source>
</evidence>
<keyword evidence="5" id="KW-1185">Reference proteome</keyword>
<evidence type="ECO:0000256" key="1">
    <source>
        <dbReference type="SAM" id="Coils"/>
    </source>
</evidence>
<feature type="compositionally biased region" description="Basic and acidic residues" evidence="2">
    <location>
        <begin position="265"/>
        <end position="274"/>
    </location>
</feature>
<evidence type="ECO:0000256" key="3">
    <source>
        <dbReference type="SAM" id="Phobius"/>
    </source>
</evidence>
<organism evidence="4 5">
    <name type="scientific">Cimex lectularius</name>
    <name type="common">Bed bug</name>
    <name type="synonym">Acanthia lectularia</name>
    <dbReference type="NCBI Taxonomy" id="79782"/>
    <lineage>
        <taxon>Eukaryota</taxon>
        <taxon>Metazoa</taxon>
        <taxon>Ecdysozoa</taxon>
        <taxon>Arthropoda</taxon>
        <taxon>Hexapoda</taxon>
        <taxon>Insecta</taxon>
        <taxon>Pterygota</taxon>
        <taxon>Neoptera</taxon>
        <taxon>Paraneoptera</taxon>
        <taxon>Hemiptera</taxon>
        <taxon>Heteroptera</taxon>
        <taxon>Panheteroptera</taxon>
        <taxon>Cimicomorpha</taxon>
        <taxon>Cimicidae</taxon>
        <taxon>Cimex</taxon>
    </lineage>
</organism>
<dbReference type="KEGG" id="clec:106662372"/>
<evidence type="ECO:0000256" key="2">
    <source>
        <dbReference type="SAM" id="MobiDB-lite"/>
    </source>
</evidence>
<sequence>MLSYVQNLFSKSRSCEASWTGCLLDSFTEDYDLNKFLSLLRDTYAAYFLPVCLQIILVVSYIIYAEVKLRNLGKNVYKLYGELQEFQTNFWQWNCRKKETMDRGCNTSGSGKHAKNTSKKNKKKLTDNKVLSRQDSKLCLQLDPKPTNLTLDESQTKELRKKKDDSITGFPGMVTSNDVDILIIPKNYKPITERLTKLYSVLNSNDTLDLDVPLSTLDNKDIPRSYNQVDIVVQCLKLVSLRRNKTHVEKPEMKNDTHNFGGQKAKPDHRTQPRLSEELVPNNAKVLNLRQKEKEKRWLRLVELHEKKKRERERKEKEMAEKKIKEVEAKKQQEEKLRRKRLLQIAKLRAKNKIMRQSTLQSIKLETWPSFTTLEPEVTNNKTNETKLKRPDKTVLIKQPQITETIKEENKPLEPKVSKVKSDSTLVTTFSLQGSLRQECLKVIKKMNYENQLEKELKSDELTRAATPKNQSDQCNSDISEKQISSVNSSKIVSHNNLKSLWIRERKHKLVEQGFYKKFDSEICTTKHEQFLQSHATEHNAELKMKKCRKSSTGPKLNHAARLRLQNISLPGSPRAEDKDSMKSFSAPTTPRRFFN</sequence>
<keyword evidence="3" id="KW-0472">Membrane</keyword>